<evidence type="ECO:0000313" key="2">
    <source>
        <dbReference type="EMBL" id="SCV71873.1"/>
    </source>
</evidence>
<keyword evidence="3" id="KW-1185">Reference proteome</keyword>
<dbReference type="Proteomes" id="UP000198372">
    <property type="component" value="Unassembled WGS sequence"/>
</dbReference>
<sequence length="422" mass="45798">MTPSGSDTTANTPSGTESMDGTSLLDVTGPSVVWPLAYASRLVSEDPSPNTSISIDPLTTGHGSYIASPFLSGTLLGMNQSTKVDDLTRKRRRADIINRLTTRIRFAKYKVDRGWAELPLSMVEYLTQGPFAADRLARFEAQANRRKAYKDDEPGSDDDVVRRNAKLQNSGNDFAGTSTSSSRLGGTILGTGTSDDAPRISLMEEHQRYEARNHRGDAPWISSMSLKARGKRKASPWKELPRQWRRSTSPDHGEAYPPESTGISYTIVPTHQFPEDEEEQSLPQSYVDDLGDSRDIPTDPECEDPDADDRKPFIEGSSFWQRIDVTSNSNDNSSKDRLHHGPSVSPHGSAATSTATLALTLSSAASAANLLAPWGFSQGTGGTADTPMEEGQASKTKTSKEIVLGKHASFSALPPPPPLEFD</sequence>
<feature type="compositionally biased region" description="Low complexity" evidence="1">
    <location>
        <begin position="176"/>
        <end position="194"/>
    </location>
</feature>
<evidence type="ECO:0000313" key="3">
    <source>
        <dbReference type="Proteomes" id="UP000198372"/>
    </source>
</evidence>
<dbReference type="EMBL" id="FMSP01000008">
    <property type="protein sequence ID" value="SCV71873.1"/>
    <property type="molecule type" value="Genomic_DNA"/>
</dbReference>
<reference evidence="3" key="1">
    <citation type="submission" date="2016-09" db="EMBL/GenBank/DDBJ databases">
        <authorList>
            <person name="Jeantristanb JTB J.-T."/>
            <person name="Ricardo R."/>
        </authorList>
    </citation>
    <scope>NUCLEOTIDE SEQUENCE [LARGE SCALE GENOMIC DNA]</scope>
</reference>
<accession>A0A238FIP4</accession>
<feature type="region of interest" description="Disordered" evidence="1">
    <location>
        <begin position="374"/>
        <end position="398"/>
    </location>
</feature>
<protein>
    <submittedName>
        <fullName evidence="2">BQ2448_4567 protein</fullName>
    </submittedName>
</protein>
<feature type="compositionally biased region" description="Acidic residues" evidence="1">
    <location>
        <begin position="298"/>
        <end position="307"/>
    </location>
</feature>
<feature type="region of interest" description="Disordered" evidence="1">
    <location>
        <begin position="167"/>
        <end position="197"/>
    </location>
</feature>
<evidence type="ECO:0000256" key="1">
    <source>
        <dbReference type="SAM" id="MobiDB-lite"/>
    </source>
</evidence>
<feature type="region of interest" description="Disordered" evidence="1">
    <location>
        <begin position="220"/>
        <end position="350"/>
    </location>
</feature>
<gene>
    <name evidence="2" type="ORF">BQ2448_4567</name>
</gene>
<feature type="region of interest" description="Disordered" evidence="1">
    <location>
        <begin position="1"/>
        <end position="23"/>
    </location>
</feature>
<organism evidence="2 3">
    <name type="scientific">Microbotryum intermedium</name>
    <dbReference type="NCBI Taxonomy" id="269621"/>
    <lineage>
        <taxon>Eukaryota</taxon>
        <taxon>Fungi</taxon>
        <taxon>Dikarya</taxon>
        <taxon>Basidiomycota</taxon>
        <taxon>Pucciniomycotina</taxon>
        <taxon>Microbotryomycetes</taxon>
        <taxon>Microbotryales</taxon>
        <taxon>Microbotryaceae</taxon>
        <taxon>Microbotryum</taxon>
    </lineage>
</organism>
<feature type="compositionally biased region" description="Polar residues" evidence="1">
    <location>
        <begin position="318"/>
        <end position="332"/>
    </location>
</feature>
<proteinExistence type="predicted"/>
<dbReference type="OrthoDB" id="2535459at2759"/>
<name>A0A238FIP4_9BASI</name>
<dbReference type="AlphaFoldDB" id="A0A238FIP4"/>
<feature type="compositionally biased region" description="Polar residues" evidence="1">
    <location>
        <begin position="1"/>
        <end position="21"/>
    </location>
</feature>